<gene>
    <name evidence="6" type="ORF">QGN17_01020</name>
</gene>
<dbReference type="PIRSF" id="PIRSF000124">
    <property type="entry name" value="UDPglc_GDPman_dh"/>
    <property type="match status" value="1"/>
</dbReference>
<evidence type="ECO:0000259" key="5">
    <source>
        <dbReference type="SMART" id="SM00984"/>
    </source>
</evidence>
<dbReference type="InterPro" id="IPR017476">
    <property type="entry name" value="UDP-Glc/GDP-Man"/>
</dbReference>
<evidence type="ECO:0000313" key="7">
    <source>
        <dbReference type="Proteomes" id="UP001160625"/>
    </source>
</evidence>
<dbReference type="PANTHER" id="PTHR43491">
    <property type="entry name" value="UDP-N-ACETYL-D-MANNOSAMINE DEHYDROGENASE"/>
    <property type="match status" value="1"/>
</dbReference>
<dbReference type="InterPro" id="IPR036220">
    <property type="entry name" value="UDP-Glc/GDP-Man_DH_C_sf"/>
</dbReference>
<comment type="similarity">
    <text evidence="1 4">Belongs to the UDP-glucose/GDP-mannose dehydrogenase family.</text>
</comment>
<evidence type="ECO:0000256" key="2">
    <source>
        <dbReference type="ARBA" id="ARBA00023002"/>
    </source>
</evidence>
<dbReference type="RefSeq" id="WP_281042657.1">
    <property type="nucleotide sequence ID" value="NZ_JARYGZ010000001.1"/>
</dbReference>
<keyword evidence="7" id="KW-1185">Reference proteome</keyword>
<dbReference type="SMART" id="SM00984">
    <property type="entry name" value="UDPG_MGDP_dh_C"/>
    <property type="match status" value="1"/>
</dbReference>
<proteinExistence type="inferred from homology"/>
<reference evidence="6" key="1">
    <citation type="submission" date="2023-04" db="EMBL/GenBank/DDBJ databases">
        <title>Sphingomonas sp. MAHUQ-71 isolated from rice field.</title>
        <authorList>
            <person name="Huq M.A."/>
        </authorList>
    </citation>
    <scope>NUCLEOTIDE SEQUENCE</scope>
    <source>
        <strain evidence="6">MAHUQ-71</strain>
    </source>
</reference>
<evidence type="ECO:0000256" key="1">
    <source>
        <dbReference type="ARBA" id="ARBA00006601"/>
    </source>
</evidence>
<dbReference type="Proteomes" id="UP001160625">
    <property type="component" value="Unassembled WGS sequence"/>
</dbReference>
<dbReference type="Pfam" id="PF03721">
    <property type="entry name" value="UDPG_MGDP_dh_N"/>
    <property type="match status" value="1"/>
</dbReference>
<dbReference type="Pfam" id="PF03720">
    <property type="entry name" value="UDPG_MGDP_dh_C"/>
    <property type="match status" value="1"/>
</dbReference>
<dbReference type="PIRSF" id="PIRSF500136">
    <property type="entry name" value="UDP_ManNAc_DH"/>
    <property type="match status" value="1"/>
</dbReference>
<name>A0ABT6MWC3_9SPHN</name>
<dbReference type="Pfam" id="PF00984">
    <property type="entry name" value="UDPG_MGDP_dh"/>
    <property type="match status" value="1"/>
</dbReference>
<dbReference type="InterPro" id="IPR014026">
    <property type="entry name" value="UDP-Glc/GDP-Man_DH_dimer"/>
</dbReference>
<accession>A0ABT6MWC3</accession>
<dbReference type="PANTHER" id="PTHR43491:SF2">
    <property type="entry name" value="UDP-N-ACETYL-D-MANNOSAMINE DEHYDROGENASE"/>
    <property type="match status" value="1"/>
</dbReference>
<evidence type="ECO:0000313" key="6">
    <source>
        <dbReference type="EMBL" id="MDH7637299.1"/>
    </source>
</evidence>
<dbReference type="InterPro" id="IPR008927">
    <property type="entry name" value="6-PGluconate_DH-like_C_sf"/>
</dbReference>
<dbReference type="InterPro" id="IPR014027">
    <property type="entry name" value="UDP-Glc/GDP-Man_DH_C"/>
</dbReference>
<dbReference type="SUPFAM" id="SSF52413">
    <property type="entry name" value="UDP-glucose/GDP-mannose dehydrogenase C-terminal domain"/>
    <property type="match status" value="1"/>
</dbReference>
<evidence type="ECO:0000256" key="4">
    <source>
        <dbReference type="PIRNR" id="PIRNR000124"/>
    </source>
</evidence>
<evidence type="ECO:0000256" key="3">
    <source>
        <dbReference type="ARBA" id="ARBA00023027"/>
    </source>
</evidence>
<comment type="caution">
    <text evidence="6">The sequence shown here is derived from an EMBL/GenBank/DDBJ whole genome shotgun (WGS) entry which is preliminary data.</text>
</comment>
<sequence>MDARIADLRSVPAAAEVAVQSVVVVGLGYVGLPLAVALAKSFPTVGLDIDEGRIAELKAGHDRTDEIDDTRLAASELQYAARADACAAADVYIVTVPTPVDERNRPDLRALLSASEMVGRMLHGVRKPLIIFESTVYPGVTEELCVPAMEQASGLTWKEDFFVGYSPERINPGDREHTVDRIIKVVSGDSPETTDRVSKIYERVTSGGTFRAASIKAAEGAKAIENAQRDVNIAFMNEATRIFSKLGVSIWDVIDAAKTKWNFLPFTPGLVGGHCIGVDPYYLSHRAIELGHLPEVIPAARSVNDDMARWIADTLHLTLKRRSLRVLILGVTFKEDVPDLRNSKVGDIVKRFWFHGHSVTVHDPHADAAEAERDYGVHLDPEALDQRYDLVVAAVSHRFYREMDDATLAGLVEEDGLFADVKGVFRGRDIGRAMWSL</sequence>
<dbReference type="NCBIfam" id="TIGR03026">
    <property type="entry name" value="NDP-sugDHase"/>
    <property type="match status" value="1"/>
</dbReference>
<dbReference type="SUPFAM" id="SSF48179">
    <property type="entry name" value="6-phosphogluconate dehydrogenase C-terminal domain-like"/>
    <property type="match status" value="1"/>
</dbReference>
<dbReference type="InterPro" id="IPR001732">
    <property type="entry name" value="UDP-Glc/GDP-Man_DH_N"/>
</dbReference>
<keyword evidence="2" id="KW-0560">Oxidoreductase</keyword>
<dbReference type="InterPro" id="IPR036291">
    <property type="entry name" value="NAD(P)-bd_dom_sf"/>
</dbReference>
<dbReference type="Gene3D" id="3.40.50.720">
    <property type="entry name" value="NAD(P)-binding Rossmann-like Domain"/>
    <property type="match status" value="2"/>
</dbReference>
<dbReference type="InterPro" id="IPR028359">
    <property type="entry name" value="UDP_ManNAc/GlcNAc_DH"/>
</dbReference>
<protein>
    <submittedName>
        <fullName evidence="6">Nucleotide sugar dehydrogenase</fullName>
    </submittedName>
</protein>
<feature type="domain" description="UDP-glucose/GDP-mannose dehydrogenase C-terminal" evidence="5">
    <location>
        <begin position="327"/>
        <end position="427"/>
    </location>
</feature>
<dbReference type="EMBL" id="JARYGZ010000001">
    <property type="protein sequence ID" value="MDH7637299.1"/>
    <property type="molecule type" value="Genomic_DNA"/>
</dbReference>
<organism evidence="6 7">
    <name type="scientific">Sphingomonas oryzagri</name>
    <dbReference type="NCBI Taxonomy" id="3042314"/>
    <lineage>
        <taxon>Bacteria</taxon>
        <taxon>Pseudomonadati</taxon>
        <taxon>Pseudomonadota</taxon>
        <taxon>Alphaproteobacteria</taxon>
        <taxon>Sphingomonadales</taxon>
        <taxon>Sphingomonadaceae</taxon>
        <taxon>Sphingomonas</taxon>
    </lineage>
</organism>
<keyword evidence="3" id="KW-0520">NAD</keyword>
<dbReference type="SUPFAM" id="SSF51735">
    <property type="entry name" value="NAD(P)-binding Rossmann-fold domains"/>
    <property type="match status" value="1"/>
</dbReference>